<feature type="transmembrane region" description="Helical" evidence="1">
    <location>
        <begin position="141"/>
        <end position="160"/>
    </location>
</feature>
<evidence type="ECO:0000313" key="2">
    <source>
        <dbReference type="EMBL" id="RNA60479.1"/>
    </source>
</evidence>
<feature type="transmembrane region" description="Helical" evidence="1">
    <location>
        <begin position="92"/>
        <end position="111"/>
    </location>
</feature>
<evidence type="ECO:0008006" key="4">
    <source>
        <dbReference type="Google" id="ProtNLM"/>
    </source>
</evidence>
<accession>A0A3M7TCX2</accession>
<gene>
    <name evidence="2" type="ORF">D1631_18470</name>
</gene>
<name>A0A3M7TCX2_9FLAO</name>
<evidence type="ECO:0000313" key="3">
    <source>
        <dbReference type="Proteomes" id="UP000278775"/>
    </source>
</evidence>
<dbReference type="Proteomes" id="UP000278775">
    <property type="component" value="Unassembled WGS sequence"/>
</dbReference>
<keyword evidence="1" id="KW-1133">Transmembrane helix</keyword>
<dbReference type="EMBL" id="QWIU01000003">
    <property type="protein sequence ID" value="RNA60479.1"/>
    <property type="molecule type" value="Genomic_DNA"/>
</dbReference>
<feature type="transmembrane region" description="Helical" evidence="1">
    <location>
        <begin position="271"/>
        <end position="291"/>
    </location>
</feature>
<feature type="transmembrane region" description="Helical" evidence="1">
    <location>
        <begin position="330"/>
        <end position="347"/>
    </location>
</feature>
<feature type="transmembrane region" description="Helical" evidence="1">
    <location>
        <begin position="172"/>
        <end position="196"/>
    </location>
</feature>
<keyword evidence="1" id="KW-0472">Membrane</keyword>
<reference evidence="2 3" key="1">
    <citation type="submission" date="2018-08" db="EMBL/GenBank/DDBJ databases">
        <title>Chryseobacterium nematophagum: a novel matrix digesting pathogen of nematodes.</title>
        <authorList>
            <person name="Page A."/>
            <person name="Roberts M."/>
            <person name="Felix M.-A."/>
            <person name="Weir W."/>
        </authorList>
    </citation>
    <scope>NUCLEOTIDE SEQUENCE [LARGE SCALE GENOMIC DNA]</scope>
    <source>
        <strain evidence="2 3">JUb129</strain>
    </source>
</reference>
<feature type="transmembrane region" description="Helical" evidence="1">
    <location>
        <begin position="117"/>
        <end position="136"/>
    </location>
</feature>
<feature type="transmembrane region" description="Helical" evidence="1">
    <location>
        <begin position="203"/>
        <end position="220"/>
    </location>
</feature>
<feature type="transmembrane region" description="Helical" evidence="1">
    <location>
        <begin position="303"/>
        <end position="324"/>
    </location>
</feature>
<evidence type="ECO:0000256" key="1">
    <source>
        <dbReference type="SAM" id="Phobius"/>
    </source>
</evidence>
<protein>
    <recommendedName>
        <fullName evidence="4">Glycosyltransferase RgtA/B/C/D-like domain-containing protein</fullName>
    </recommendedName>
</protein>
<sequence length="466" mass="54149">MTFNSQYVAKENIFYVFFILFSSFHFFSIYFHSVLLVDDLAKMYQIFELKEDPLAHFTFIHRFLDTEIMTSRLILGFITGSLIYISQFCSDLYFLGNGIFYFSILIIFHTLKRLFEVEMSIFISLLYSLLFIGSFIQYSPIMLNSSVSTILYCISLGYILKSNTTSGLAYSMLFFFFSLLSYKIFAPLIILNIFFIRGPRARVTYFLGSIILILLYRRALEPLLFVNYYKRDAIENLFEIDRLKSLLVLGGKLLTRDFIITFFKSVRAIQYYSFLDYLYCILSSLLIFLLIYRSNLEYKVKLVLLIGGLGIFVFSGYIPSLVGFEIRNLGALRIFFSIFLMGILLYSTRTLSSLFRKSLLLLNLSSISIKNAWIYASAFNDKLFSDIFKEGGNSSRGSIIIDYDIYEVVKNDSHLILREPIFYRSYESNYLVLKQGQNPIHIKVYNKASEIPAPLPPPIISYEKSI</sequence>
<comment type="caution">
    <text evidence="2">The sequence shown here is derived from an EMBL/GenBank/DDBJ whole genome shotgun (WGS) entry which is preliminary data.</text>
</comment>
<dbReference type="AlphaFoldDB" id="A0A3M7TCX2"/>
<keyword evidence="1" id="KW-0812">Transmembrane</keyword>
<feature type="transmembrane region" description="Helical" evidence="1">
    <location>
        <begin position="68"/>
        <end position="85"/>
    </location>
</feature>
<proteinExistence type="predicted"/>
<organism evidence="2 3">
    <name type="scientific">Chryseobacterium nematophagum</name>
    <dbReference type="NCBI Taxonomy" id="2305228"/>
    <lineage>
        <taxon>Bacteria</taxon>
        <taxon>Pseudomonadati</taxon>
        <taxon>Bacteroidota</taxon>
        <taxon>Flavobacteriia</taxon>
        <taxon>Flavobacteriales</taxon>
        <taxon>Weeksellaceae</taxon>
        <taxon>Chryseobacterium group</taxon>
        <taxon>Chryseobacterium</taxon>
    </lineage>
</organism>
<feature type="transmembrane region" description="Helical" evidence="1">
    <location>
        <begin position="12"/>
        <end position="31"/>
    </location>
</feature>